<proteinExistence type="predicted"/>
<reference evidence="3 5" key="1">
    <citation type="submission" date="2014-07" db="EMBL/GenBank/DDBJ databases">
        <title>Porphyromonadaceae bacterium OUH 308042 = ATCC BAA-2681 = DSM 28342 draft genome.</title>
        <authorList>
            <person name="Sydenham T.V."/>
            <person name="Hasman H."/>
            <person name="Justensen U.S."/>
        </authorList>
    </citation>
    <scope>NUCLEOTIDE SEQUENCE [LARGE SCALE GENOMIC DNA]</scope>
    <source>
        <strain evidence="3 5">OUH 308042</strain>
    </source>
</reference>
<name>A0A0C3RG62_9PORP</name>
<evidence type="ECO:0000313" key="5">
    <source>
        <dbReference type="Proteomes" id="UP000031980"/>
    </source>
</evidence>
<feature type="chain" id="PRO_5043118906" description="DUF5004 domain-containing protein" evidence="1">
    <location>
        <begin position="23"/>
        <end position="178"/>
    </location>
</feature>
<comment type="caution">
    <text evidence="3">The sequence shown here is derived from an EMBL/GenBank/DDBJ whole genome shotgun (WGS) entry which is preliminary data.</text>
</comment>
<gene>
    <name evidence="3" type="ORF">BA92_05415</name>
    <name evidence="2" type="ORF">IE90_11455</name>
</gene>
<dbReference type="OrthoDB" id="708275at2"/>
<evidence type="ECO:0000313" key="2">
    <source>
        <dbReference type="EMBL" id="KIO43722.1"/>
    </source>
</evidence>
<organism evidence="3 5">
    <name type="scientific">Sanguibacteroides justesenii</name>
    <dbReference type="NCBI Taxonomy" id="1547597"/>
    <lineage>
        <taxon>Bacteria</taxon>
        <taxon>Pseudomonadati</taxon>
        <taxon>Bacteroidota</taxon>
        <taxon>Bacteroidia</taxon>
        <taxon>Bacteroidales</taxon>
        <taxon>Porphyromonadaceae</taxon>
        <taxon>Sanguibacteroides</taxon>
    </lineage>
</organism>
<dbReference type="PROSITE" id="PS51257">
    <property type="entry name" value="PROKAR_LIPOPROTEIN"/>
    <property type="match status" value="1"/>
</dbReference>
<dbReference type="Proteomes" id="UP000031980">
    <property type="component" value="Unassembled WGS sequence"/>
</dbReference>
<dbReference type="RefSeq" id="WP_041503909.1">
    <property type="nucleotide sequence ID" value="NZ_JPIT01000031.1"/>
</dbReference>
<protein>
    <recommendedName>
        <fullName evidence="6">DUF5004 domain-containing protein</fullName>
    </recommendedName>
</protein>
<evidence type="ECO:0000313" key="4">
    <source>
        <dbReference type="Proteomes" id="UP000031937"/>
    </source>
</evidence>
<feature type="signal peptide" evidence="1">
    <location>
        <begin position="1"/>
        <end position="22"/>
    </location>
</feature>
<evidence type="ECO:0000256" key="1">
    <source>
        <dbReference type="SAM" id="SignalP"/>
    </source>
</evidence>
<dbReference type="AlphaFoldDB" id="A0A0C3RG62"/>
<keyword evidence="1" id="KW-0732">Signal</keyword>
<sequence>MKKIETLLFLTCSVIVLSLWLAACSDDDKNERKDLLQGSWNINQAVAIATPVENATMTKEQLETVFNNYTFFEQGSEITFVDDTVKLVATFGDVELPMKLPYTFEKDTLTITAAASPTVTFEIKGAVDFYTSHFELNLTDKSYMSILQFVVLLTQEPNLQNALSQTQQAHASYNLVKK</sequence>
<dbReference type="EMBL" id="JPIT01000031">
    <property type="protein sequence ID" value="KIO43722.1"/>
    <property type="molecule type" value="Genomic_DNA"/>
</dbReference>
<reference evidence="2 4" key="2">
    <citation type="submission" date="2014-07" db="EMBL/GenBank/DDBJ databases">
        <title>Porphyromonadaceae bacterium OUH 334697 = ATCC BAA-2682 = DSM 28341 draft genome.</title>
        <authorList>
            <person name="Sydenham T.V."/>
            <person name="Hasman H."/>
            <person name="Justesen U.S."/>
        </authorList>
    </citation>
    <scope>NUCLEOTIDE SEQUENCE [LARGE SCALE GENOMIC DNA]</scope>
    <source>
        <strain evidence="2 4">OUH 334697</strain>
    </source>
</reference>
<evidence type="ECO:0000313" key="3">
    <source>
        <dbReference type="EMBL" id="KIO45886.1"/>
    </source>
</evidence>
<keyword evidence="5" id="KW-1185">Reference proteome</keyword>
<dbReference type="Proteomes" id="UP000031937">
    <property type="component" value="Unassembled WGS sequence"/>
</dbReference>
<dbReference type="EMBL" id="JPIU01000037">
    <property type="protein sequence ID" value="KIO45886.1"/>
    <property type="molecule type" value="Genomic_DNA"/>
</dbReference>
<accession>A0A0C3RG62</accession>
<evidence type="ECO:0008006" key="6">
    <source>
        <dbReference type="Google" id="ProtNLM"/>
    </source>
</evidence>